<dbReference type="GO" id="GO:0005634">
    <property type="term" value="C:nucleus"/>
    <property type="evidence" value="ECO:0007669"/>
    <property type="project" value="UniProtKB-SubCell"/>
</dbReference>
<protein>
    <recommendedName>
        <fullName evidence="7">Zn(2)-C6 fungal-type domain-containing protein</fullName>
    </recommendedName>
</protein>
<feature type="compositionally biased region" description="Polar residues" evidence="6">
    <location>
        <begin position="283"/>
        <end position="299"/>
    </location>
</feature>
<dbReference type="PANTHER" id="PTHR47338">
    <property type="entry name" value="ZN(II)2CYS6 TRANSCRIPTION FACTOR (EUROFUNG)-RELATED"/>
    <property type="match status" value="1"/>
</dbReference>
<dbReference type="CDD" id="cd00067">
    <property type="entry name" value="GAL4"/>
    <property type="match status" value="1"/>
</dbReference>
<dbReference type="GO" id="GO:0006351">
    <property type="term" value="P:DNA-templated transcription"/>
    <property type="evidence" value="ECO:0007669"/>
    <property type="project" value="InterPro"/>
</dbReference>
<comment type="subcellular location">
    <subcellularLocation>
        <location evidence="1">Nucleus</location>
    </subcellularLocation>
</comment>
<reference evidence="8 9" key="1">
    <citation type="journal article" date="2016" name="Mol. Biol. Evol.">
        <title>Comparative Genomics of Early-Diverging Mushroom-Forming Fungi Provides Insights into the Origins of Lignocellulose Decay Capabilities.</title>
        <authorList>
            <person name="Nagy L.G."/>
            <person name="Riley R."/>
            <person name="Tritt A."/>
            <person name="Adam C."/>
            <person name="Daum C."/>
            <person name="Floudas D."/>
            <person name="Sun H."/>
            <person name="Yadav J.S."/>
            <person name="Pangilinan J."/>
            <person name="Larsson K.H."/>
            <person name="Matsuura K."/>
            <person name="Barry K."/>
            <person name="Labutti K."/>
            <person name="Kuo R."/>
            <person name="Ohm R.A."/>
            <person name="Bhattacharya S.S."/>
            <person name="Shirouzu T."/>
            <person name="Yoshinaga Y."/>
            <person name="Martin F.M."/>
            <person name="Grigoriev I.V."/>
            <person name="Hibbett D.S."/>
        </authorList>
    </citation>
    <scope>NUCLEOTIDE SEQUENCE [LARGE SCALE GENOMIC DNA]</scope>
    <source>
        <strain evidence="8 9">HHB9708</strain>
    </source>
</reference>
<dbReference type="InterPro" id="IPR001138">
    <property type="entry name" value="Zn2Cys6_DnaBD"/>
</dbReference>
<sequence>MPPRSTADAEGAVKSTLQRGKACLACRHRKMRCDGAKPVCGQCVNKGRPEDCEYDAGGIRSRTRMLMESVARLERTVQQLEGANVPRTEPDISYFSEDMVPTYPMMDPGSFATMPDHAYASSSASPSIVEQEQNLHWTVDERQVIPIGPMLISAFLPHSDQSFLTRTPQVGQWVQLQLQAAQPSIGVAGAPHPSLINAIYLWGTHFCADQEAKTWSDLFMARAIEHTFKGLEAHNQNYVLDMIQATVLVGHFLLISGQKAESSYQIAAAVSLATSFGLHQLAMPSSSSTTGGRSENNSPLRPPRNREEFENRVEVFWKVFAVDKIWTLIHSGAAHMADGPNPLTRITTPWPGRSGRRHPSQVEQTIKAWSLSQSDQTNQGDSTLTSFLKSLAANDMVAQLMRIVDNGGSRERVMTGIQELDSVIRRLNISLPGVQPQGSQTLPDRYIIYARGVTALAMIRLHARTAGEIPRSRDRQILAAKQTVSDIRILSSMNCEWSQLHPLYIPCLMSTVDVVRQEHTRCSSRPELANSLSALEGDLAALRSVLAIMSSTSSGSGAAPASS</sequence>
<dbReference type="PANTHER" id="PTHR47338:SF29">
    <property type="entry name" value="ZN(2)-C6 FUNGAL-TYPE DOMAIN-CONTAINING PROTEIN"/>
    <property type="match status" value="1"/>
</dbReference>
<dbReference type="OrthoDB" id="2309723at2759"/>
<dbReference type="GO" id="GO:0008270">
    <property type="term" value="F:zinc ion binding"/>
    <property type="evidence" value="ECO:0007669"/>
    <property type="project" value="InterPro"/>
</dbReference>
<dbReference type="EMBL" id="KV419425">
    <property type="protein sequence ID" value="KZS89770.1"/>
    <property type="molecule type" value="Genomic_DNA"/>
</dbReference>
<evidence type="ECO:0000256" key="3">
    <source>
        <dbReference type="ARBA" id="ARBA00023015"/>
    </source>
</evidence>
<evidence type="ECO:0000256" key="5">
    <source>
        <dbReference type="ARBA" id="ARBA00023242"/>
    </source>
</evidence>
<dbReference type="GO" id="GO:0003677">
    <property type="term" value="F:DNA binding"/>
    <property type="evidence" value="ECO:0007669"/>
    <property type="project" value="InterPro"/>
</dbReference>
<dbReference type="STRING" id="1314777.A0A164QLK5"/>
<organism evidence="8 9">
    <name type="scientific">Sistotremastrum niveocremeum HHB9708</name>
    <dbReference type="NCBI Taxonomy" id="1314777"/>
    <lineage>
        <taxon>Eukaryota</taxon>
        <taxon>Fungi</taxon>
        <taxon>Dikarya</taxon>
        <taxon>Basidiomycota</taxon>
        <taxon>Agaricomycotina</taxon>
        <taxon>Agaricomycetes</taxon>
        <taxon>Sistotremastrales</taxon>
        <taxon>Sistotremastraceae</taxon>
        <taxon>Sertulicium</taxon>
        <taxon>Sertulicium niveocremeum</taxon>
    </lineage>
</organism>
<keyword evidence="3" id="KW-0805">Transcription regulation</keyword>
<proteinExistence type="predicted"/>
<dbReference type="InterPro" id="IPR007219">
    <property type="entry name" value="XnlR_reg_dom"/>
</dbReference>
<evidence type="ECO:0000256" key="4">
    <source>
        <dbReference type="ARBA" id="ARBA00023163"/>
    </source>
</evidence>
<evidence type="ECO:0000256" key="1">
    <source>
        <dbReference type="ARBA" id="ARBA00004123"/>
    </source>
</evidence>
<keyword evidence="4" id="KW-0804">Transcription</keyword>
<dbReference type="GO" id="GO:0000981">
    <property type="term" value="F:DNA-binding transcription factor activity, RNA polymerase II-specific"/>
    <property type="evidence" value="ECO:0007669"/>
    <property type="project" value="InterPro"/>
</dbReference>
<dbReference type="Pfam" id="PF04082">
    <property type="entry name" value="Fungal_trans"/>
    <property type="match status" value="1"/>
</dbReference>
<dbReference type="CDD" id="cd12148">
    <property type="entry name" value="fungal_TF_MHR"/>
    <property type="match status" value="1"/>
</dbReference>
<dbReference type="SMART" id="SM00066">
    <property type="entry name" value="GAL4"/>
    <property type="match status" value="1"/>
</dbReference>
<dbReference type="SUPFAM" id="SSF57701">
    <property type="entry name" value="Zn2/Cys6 DNA-binding domain"/>
    <property type="match status" value="1"/>
</dbReference>
<evidence type="ECO:0000259" key="7">
    <source>
        <dbReference type="PROSITE" id="PS50048"/>
    </source>
</evidence>
<dbReference type="InterPro" id="IPR036864">
    <property type="entry name" value="Zn2-C6_fun-type_DNA-bd_sf"/>
</dbReference>
<evidence type="ECO:0000256" key="6">
    <source>
        <dbReference type="SAM" id="MobiDB-lite"/>
    </source>
</evidence>
<feature type="region of interest" description="Disordered" evidence="6">
    <location>
        <begin position="283"/>
        <end position="306"/>
    </location>
</feature>
<keyword evidence="2" id="KW-0479">Metal-binding</keyword>
<evidence type="ECO:0000313" key="8">
    <source>
        <dbReference type="EMBL" id="KZS89770.1"/>
    </source>
</evidence>
<dbReference type="PROSITE" id="PS50048">
    <property type="entry name" value="ZN2_CY6_FUNGAL_2"/>
    <property type="match status" value="1"/>
</dbReference>
<dbReference type="PROSITE" id="PS00463">
    <property type="entry name" value="ZN2_CY6_FUNGAL_1"/>
    <property type="match status" value="1"/>
</dbReference>
<keyword evidence="5" id="KW-0539">Nucleus</keyword>
<evidence type="ECO:0000313" key="9">
    <source>
        <dbReference type="Proteomes" id="UP000076722"/>
    </source>
</evidence>
<feature type="domain" description="Zn(2)-C6 fungal-type" evidence="7">
    <location>
        <begin position="22"/>
        <end position="54"/>
    </location>
</feature>
<keyword evidence="9" id="KW-1185">Reference proteome</keyword>
<dbReference type="InterPro" id="IPR050815">
    <property type="entry name" value="TF_fung"/>
</dbReference>
<accession>A0A164QLK5</accession>
<name>A0A164QLK5_9AGAM</name>
<dbReference type="Proteomes" id="UP000076722">
    <property type="component" value="Unassembled WGS sequence"/>
</dbReference>
<gene>
    <name evidence="8" type="ORF">SISNIDRAFT_497373</name>
</gene>
<dbReference type="Gene3D" id="4.10.240.10">
    <property type="entry name" value="Zn(2)-C6 fungal-type DNA-binding domain"/>
    <property type="match status" value="1"/>
</dbReference>
<evidence type="ECO:0000256" key="2">
    <source>
        <dbReference type="ARBA" id="ARBA00022723"/>
    </source>
</evidence>
<dbReference type="AlphaFoldDB" id="A0A164QLK5"/>
<dbReference type="Pfam" id="PF00172">
    <property type="entry name" value="Zn_clus"/>
    <property type="match status" value="1"/>
</dbReference>